<dbReference type="STRING" id="3075.A0A087SAP6"/>
<comment type="subcellular location">
    <subcellularLocation>
        <location evidence="1">Endomembrane system</location>
        <topology evidence="1">Multi-pass membrane protein</topology>
    </subcellularLocation>
</comment>
<dbReference type="EMBL" id="QOKY01000213">
    <property type="protein sequence ID" value="RMZ52129.1"/>
    <property type="molecule type" value="Genomic_DNA"/>
</dbReference>
<dbReference type="AlphaFoldDB" id="A0A087SAP6"/>
<evidence type="ECO:0000256" key="8">
    <source>
        <dbReference type="ARBA" id="ARBA00023136"/>
    </source>
</evidence>
<evidence type="ECO:0000256" key="4">
    <source>
        <dbReference type="ARBA" id="ARBA00022692"/>
    </source>
</evidence>
<evidence type="ECO:0000313" key="13">
    <source>
        <dbReference type="Proteomes" id="UP000028924"/>
    </source>
</evidence>
<dbReference type="Proteomes" id="UP000028924">
    <property type="component" value="Unassembled WGS sequence"/>
</dbReference>
<sequence length="67" mass="7383">MGFWLGTLIFALLELLGFGIVQASGARHGNKLLKHTLVGTTVACCWMMWGIVYIAQLHPLMRPTLQG</sequence>
<evidence type="ECO:0000256" key="3">
    <source>
        <dbReference type="ARBA" id="ARBA00022448"/>
    </source>
</evidence>
<comment type="similarity">
    <text evidence="2">Belongs to the V-ATPase e1/e2 subunit family.</text>
</comment>
<reference evidence="12" key="3">
    <citation type="submission" date="2018-10" db="EMBL/GenBank/DDBJ databases">
        <authorList>
            <person name="Hovde B."/>
            <person name="Zhang X."/>
        </authorList>
    </citation>
    <scope>NUCLEOTIDE SEQUENCE [LARGE SCALE GENOMIC DNA]</scope>
    <source>
        <strain evidence="12">UTEX 25</strain>
    </source>
</reference>
<keyword evidence="7" id="KW-0406">Ion transport</keyword>
<organism evidence="11 13">
    <name type="scientific">Auxenochlorella protothecoides</name>
    <name type="common">Green microalga</name>
    <name type="synonym">Chlorella protothecoides</name>
    <dbReference type="NCBI Taxonomy" id="3075"/>
    <lineage>
        <taxon>Eukaryota</taxon>
        <taxon>Viridiplantae</taxon>
        <taxon>Chlorophyta</taxon>
        <taxon>core chlorophytes</taxon>
        <taxon>Trebouxiophyceae</taxon>
        <taxon>Chlorellales</taxon>
        <taxon>Chlorellaceae</taxon>
        <taxon>Auxenochlorella</taxon>
    </lineage>
</organism>
<dbReference type="KEGG" id="apro:F751_2991"/>
<reference evidence="14" key="2">
    <citation type="journal article" date="2018" name="Algal Res.">
        <title>Characterization of plant carbon substrate utilization by Auxenochlorella protothecoides.</title>
        <authorList>
            <person name="Vogler B.W."/>
            <person name="Starkenburg S.R."/>
            <person name="Sudasinghe N."/>
            <person name="Schambach J.Y."/>
            <person name="Rollin J.A."/>
            <person name="Pattathil S."/>
            <person name="Barry A.N."/>
        </authorList>
    </citation>
    <scope>NUCLEOTIDE SEQUENCE [LARGE SCALE GENOMIC DNA]</scope>
    <source>
        <strain evidence="14">UTEX 25</strain>
    </source>
</reference>
<protein>
    <recommendedName>
        <fullName evidence="15">V-type proton ATPase subunit e</fullName>
    </recommendedName>
</protein>
<gene>
    <name evidence="12" type="ORF">APUTEX25_001519</name>
    <name evidence="11" type="ORF">F751_2991</name>
</gene>
<reference evidence="12" key="4">
    <citation type="submission" date="2018-11" db="EMBL/GenBank/DDBJ databases">
        <title>Characterization of plant carbon substrate utilization by Auxenochlorella protothecoides.</title>
        <authorList>
            <person name="Vogler B.W."/>
            <person name="Starkenburg S.R."/>
            <person name="Sudasinghe N."/>
            <person name="Schambach J.Y."/>
            <person name="Rollin J.A."/>
            <person name="Pattathil S."/>
            <person name="Barry A.N."/>
        </authorList>
    </citation>
    <scope>NUCLEOTIDE SEQUENCE [LARGE SCALE GENOMIC DNA]</scope>
    <source>
        <strain evidence="12">UTEX 25</strain>
    </source>
</reference>
<evidence type="ECO:0008006" key="15">
    <source>
        <dbReference type="Google" id="ProtNLM"/>
    </source>
</evidence>
<dbReference type="PANTHER" id="PTHR12263:SF0">
    <property type="entry name" value="V-TYPE PROTON ATPASE SUBUNIT"/>
    <property type="match status" value="1"/>
</dbReference>
<dbReference type="EMBL" id="KL662081">
    <property type="protein sequence ID" value="KFM22800.1"/>
    <property type="molecule type" value="Genomic_DNA"/>
</dbReference>
<evidence type="ECO:0000256" key="10">
    <source>
        <dbReference type="SAM" id="SignalP"/>
    </source>
</evidence>
<keyword evidence="3" id="KW-0813">Transport</keyword>
<keyword evidence="4 9" id="KW-0812">Transmembrane</keyword>
<evidence type="ECO:0000256" key="1">
    <source>
        <dbReference type="ARBA" id="ARBA00004127"/>
    </source>
</evidence>
<accession>A0A087SAP6</accession>
<evidence type="ECO:0000313" key="11">
    <source>
        <dbReference type="EMBL" id="KFM22800.1"/>
    </source>
</evidence>
<dbReference type="GeneID" id="23614382"/>
<dbReference type="Proteomes" id="UP000279271">
    <property type="component" value="Unassembled WGS sequence"/>
</dbReference>
<evidence type="ECO:0000256" key="2">
    <source>
        <dbReference type="ARBA" id="ARBA00008328"/>
    </source>
</evidence>
<evidence type="ECO:0000256" key="5">
    <source>
        <dbReference type="ARBA" id="ARBA00022781"/>
    </source>
</evidence>
<dbReference type="RefSeq" id="XP_011395665.1">
    <property type="nucleotide sequence ID" value="XM_011397363.1"/>
</dbReference>
<keyword evidence="13" id="KW-1185">Reference proteome</keyword>
<feature type="chain" id="PRO_5040562268" description="V-type proton ATPase subunit e" evidence="10">
    <location>
        <begin position="24"/>
        <end position="67"/>
    </location>
</feature>
<dbReference type="GO" id="GO:0033179">
    <property type="term" value="C:proton-transporting V-type ATPase, V0 domain"/>
    <property type="evidence" value="ECO:0007669"/>
    <property type="project" value="InterPro"/>
</dbReference>
<keyword evidence="5" id="KW-0375">Hydrogen ion transport</keyword>
<reference evidence="11 13" key="1">
    <citation type="journal article" date="2014" name="BMC Genomics">
        <title>Oil accumulation mechanisms of the oleaginous microalga Chlorella protothecoides revealed through its genome, transcriptomes, and proteomes.</title>
        <authorList>
            <person name="Gao C."/>
            <person name="Wang Y."/>
            <person name="Shen Y."/>
            <person name="Yan D."/>
            <person name="He X."/>
            <person name="Dai J."/>
            <person name="Wu Q."/>
        </authorList>
    </citation>
    <scope>NUCLEOTIDE SEQUENCE [LARGE SCALE GENOMIC DNA]</scope>
    <source>
        <strain evidence="11 13">0710</strain>
    </source>
</reference>
<name>A0A087SAP6_AUXPR</name>
<keyword evidence="10" id="KW-0732">Signal</keyword>
<proteinExistence type="inferred from homology"/>
<evidence type="ECO:0000256" key="7">
    <source>
        <dbReference type="ARBA" id="ARBA00023065"/>
    </source>
</evidence>
<feature type="transmembrane region" description="Helical" evidence="9">
    <location>
        <begin position="35"/>
        <end position="55"/>
    </location>
</feature>
<dbReference type="OrthoDB" id="1508846at2759"/>
<dbReference type="GO" id="GO:0012505">
    <property type="term" value="C:endomembrane system"/>
    <property type="evidence" value="ECO:0007669"/>
    <property type="project" value="UniProtKB-SubCell"/>
</dbReference>
<dbReference type="eggNOG" id="KOG3500">
    <property type="taxonomic scope" value="Eukaryota"/>
</dbReference>
<evidence type="ECO:0000256" key="6">
    <source>
        <dbReference type="ARBA" id="ARBA00022989"/>
    </source>
</evidence>
<feature type="signal peptide" evidence="10">
    <location>
        <begin position="1"/>
        <end position="23"/>
    </location>
</feature>
<evidence type="ECO:0000313" key="14">
    <source>
        <dbReference type="Proteomes" id="UP000279271"/>
    </source>
</evidence>
<dbReference type="InterPro" id="IPR008389">
    <property type="entry name" value="ATPase_V0-cplx_e1/e2_su"/>
</dbReference>
<evidence type="ECO:0000256" key="9">
    <source>
        <dbReference type="SAM" id="Phobius"/>
    </source>
</evidence>
<dbReference type="GO" id="GO:0046961">
    <property type="term" value="F:proton-transporting ATPase activity, rotational mechanism"/>
    <property type="evidence" value="ECO:0007669"/>
    <property type="project" value="InterPro"/>
</dbReference>
<dbReference type="PANTHER" id="PTHR12263">
    <property type="entry name" value="VACUOLAR ATP SYNTHASE SUBUNIT H"/>
    <property type="match status" value="1"/>
</dbReference>
<keyword evidence="8 9" id="KW-0472">Membrane</keyword>
<keyword evidence="6 9" id="KW-1133">Transmembrane helix</keyword>
<evidence type="ECO:0000313" key="12">
    <source>
        <dbReference type="EMBL" id="RMZ52129.1"/>
    </source>
</evidence>
<dbReference type="Pfam" id="PF05493">
    <property type="entry name" value="ATP_synt_H"/>
    <property type="match status" value="1"/>
</dbReference>